<dbReference type="PANTHER" id="PTHR12277:SF81">
    <property type="entry name" value="PROTEIN ABHD13"/>
    <property type="match status" value="1"/>
</dbReference>
<dbReference type="Gene3D" id="3.40.50.1820">
    <property type="entry name" value="alpha/beta hydrolase"/>
    <property type="match status" value="1"/>
</dbReference>
<dbReference type="Pfam" id="PF12146">
    <property type="entry name" value="Hydrolase_4"/>
    <property type="match status" value="1"/>
</dbReference>
<gene>
    <name evidence="3" type="ORF">NEA10_04305</name>
</gene>
<dbReference type="SUPFAM" id="SSF53474">
    <property type="entry name" value="alpha/beta-Hydrolases"/>
    <property type="match status" value="1"/>
</dbReference>
<dbReference type="EMBL" id="CP098611">
    <property type="protein sequence ID" value="USR91953.1"/>
    <property type="molecule type" value="Genomic_DNA"/>
</dbReference>
<keyword evidence="3" id="KW-0378">Hydrolase</keyword>
<keyword evidence="1" id="KW-0812">Transmembrane</keyword>
<dbReference type="GO" id="GO:0016787">
    <property type="term" value="F:hydrolase activity"/>
    <property type="evidence" value="ECO:0007669"/>
    <property type="project" value="UniProtKB-KW"/>
</dbReference>
<protein>
    <submittedName>
        <fullName evidence="3">Alpha/beta hydrolase</fullName>
    </submittedName>
</protein>
<reference evidence="3" key="1">
    <citation type="submission" date="2022-06" db="EMBL/GenBank/DDBJ databases">
        <title>Genome sequence of Phormidium yuhuli AB48 isolated from an industrial photobioreactor environment.</title>
        <authorList>
            <person name="Qiu Y."/>
            <person name="Noonan A.J.C."/>
            <person name="Dofher K."/>
            <person name="Koch M."/>
            <person name="Kieft B."/>
            <person name="Lin X."/>
            <person name="Ziels R.M."/>
            <person name="Hallam S.J."/>
        </authorList>
    </citation>
    <scope>NUCLEOTIDE SEQUENCE</scope>
    <source>
        <strain evidence="3">AB48</strain>
    </source>
</reference>
<keyword evidence="1" id="KW-1133">Transmembrane helix</keyword>
<sequence>MVSPRRSRLRRYLIGEFSLKRMIASVLFIYFCICLYAYFGSERSIFLPPPPSYSDSEAIIKLPVDENTEISAVHLPNEDADYTILYSHGNAEDLGMILPRLADLQSLGYGVFGYDYQGYGTSQGSPSEYNTYRDINAAYRYLTETLKIPPSHIWVYGRSLGSGPSVDLASREAIAALTVESGFLSAFRVVTRIRLFPFDKFDNLSKIPNVYSPVLFIHGTDDRLIPLLHGEGLYEAANDPKKAFWVDGAGHNDLLEVVGDRYPQVLQEFEQLIRKEQR</sequence>
<dbReference type="RefSeq" id="WP_252664023.1">
    <property type="nucleotide sequence ID" value="NZ_CP098611.1"/>
</dbReference>
<keyword evidence="1" id="KW-0472">Membrane</keyword>
<accession>A0ABY5AUZ6</accession>
<dbReference type="PANTHER" id="PTHR12277">
    <property type="entry name" value="ALPHA/BETA HYDROLASE DOMAIN-CONTAINING PROTEIN"/>
    <property type="match status" value="1"/>
</dbReference>
<keyword evidence="4" id="KW-1185">Reference proteome</keyword>
<dbReference type="InterPro" id="IPR022742">
    <property type="entry name" value="Hydrolase_4"/>
</dbReference>
<proteinExistence type="predicted"/>
<dbReference type="InterPro" id="IPR029058">
    <property type="entry name" value="AB_hydrolase_fold"/>
</dbReference>
<dbReference type="Proteomes" id="UP001056708">
    <property type="component" value="Chromosome"/>
</dbReference>
<evidence type="ECO:0000256" key="1">
    <source>
        <dbReference type="SAM" id="Phobius"/>
    </source>
</evidence>
<evidence type="ECO:0000313" key="3">
    <source>
        <dbReference type="EMBL" id="USR91953.1"/>
    </source>
</evidence>
<name>A0ABY5AUZ6_9CYAN</name>
<feature type="transmembrane region" description="Helical" evidence="1">
    <location>
        <begin position="21"/>
        <end position="39"/>
    </location>
</feature>
<organism evidence="3 4">
    <name type="scientific">Phormidium yuhuli AB48</name>
    <dbReference type="NCBI Taxonomy" id="2940671"/>
    <lineage>
        <taxon>Bacteria</taxon>
        <taxon>Bacillati</taxon>
        <taxon>Cyanobacteriota</taxon>
        <taxon>Cyanophyceae</taxon>
        <taxon>Oscillatoriophycideae</taxon>
        <taxon>Oscillatoriales</taxon>
        <taxon>Oscillatoriaceae</taxon>
        <taxon>Phormidium</taxon>
        <taxon>Phormidium yuhuli</taxon>
    </lineage>
</organism>
<evidence type="ECO:0000313" key="4">
    <source>
        <dbReference type="Proteomes" id="UP001056708"/>
    </source>
</evidence>
<evidence type="ECO:0000259" key="2">
    <source>
        <dbReference type="Pfam" id="PF12146"/>
    </source>
</evidence>
<feature type="domain" description="Serine aminopeptidase S33" evidence="2">
    <location>
        <begin position="81"/>
        <end position="171"/>
    </location>
</feature>